<keyword evidence="7" id="KW-0007">Acetylation</keyword>
<dbReference type="GO" id="GO:0070822">
    <property type="term" value="C:Sin3-type complex"/>
    <property type="evidence" value="ECO:0007669"/>
    <property type="project" value="TreeGrafter"/>
</dbReference>
<keyword evidence="22" id="KW-1185">Reference proteome</keyword>
<dbReference type="FunFam" id="1.20.1160.11:FF:000002">
    <property type="entry name" value="Paired amphipathic helix protein SIN3"/>
    <property type="match status" value="1"/>
</dbReference>
<accession>A0A2S2QBN3</accession>
<dbReference type="FunFam" id="1.20.1160.11:FF:000004">
    <property type="entry name" value="Paired amphipathic helix protein Sin3a"/>
    <property type="match status" value="1"/>
</dbReference>
<evidence type="ECO:0000256" key="4">
    <source>
        <dbReference type="ARBA" id="ARBA00022553"/>
    </source>
</evidence>
<dbReference type="PROSITE" id="PS51477">
    <property type="entry name" value="PAH"/>
    <property type="match status" value="3"/>
</dbReference>
<keyword evidence="11" id="KW-0804">Transcription</keyword>
<dbReference type="Pfam" id="PF02671">
    <property type="entry name" value="PAH"/>
    <property type="match status" value="3"/>
</dbReference>
<evidence type="ECO:0000256" key="9">
    <source>
        <dbReference type="ARBA" id="ARBA00023054"/>
    </source>
</evidence>
<reference evidence="21" key="1">
    <citation type="submission" date="2018-04" db="EMBL/GenBank/DDBJ databases">
        <title>Transcriptome assembly of Sipha flava.</title>
        <authorList>
            <person name="Scully E.D."/>
            <person name="Geib S.M."/>
            <person name="Palmer N.A."/>
            <person name="Koch K."/>
            <person name="Bradshaw J."/>
            <person name="Heng-Moss T."/>
            <person name="Sarath G."/>
        </authorList>
    </citation>
    <scope>NUCLEOTIDE SEQUENCE</scope>
</reference>
<evidence type="ECO:0000256" key="18">
    <source>
        <dbReference type="PROSITE-ProRule" id="PRU00810"/>
    </source>
</evidence>
<keyword evidence="9" id="KW-0175">Coiled coil</keyword>
<evidence type="ECO:0000313" key="21">
    <source>
        <dbReference type="EMBL" id="MBY75155.1"/>
    </source>
</evidence>
<evidence type="ECO:0000256" key="1">
    <source>
        <dbReference type="ARBA" id="ARBA00004604"/>
    </source>
</evidence>
<evidence type="ECO:0000313" key="22">
    <source>
        <dbReference type="Proteomes" id="UP000694846"/>
    </source>
</evidence>
<evidence type="ECO:0000256" key="5">
    <source>
        <dbReference type="ARBA" id="ARBA00022737"/>
    </source>
</evidence>
<feature type="domain" description="Histone deacetylase interacting" evidence="20">
    <location>
        <begin position="624"/>
        <end position="724"/>
    </location>
</feature>
<dbReference type="SUPFAM" id="SSF47762">
    <property type="entry name" value="PAH2 domain"/>
    <property type="match status" value="3"/>
</dbReference>
<evidence type="ECO:0000256" key="17">
    <source>
        <dbReference type="ARBA" id="ARBA00081271"/>
    </source>
</evidence>
<comment type="function">
    <text evidence="13">Acts as a transcriptional repressor. Corepressor for REST. Interacts with MXI1 to repress MYC responsive genes and antagonize MYC oncogenic activities. Also interacts with MXD1-MAX heterodimers to repress transcription by tethering SIN3A to DNA. Acts cooperatively with OGT to repress transcription in parallel with histone deacetylation. Involved in the control of the circadian rhythms. Required for the transcriptional repression of circadian target genes, such as PER1, mediated by the large PER complex through histone deacetylation. Cooperates with FOXK1 to regulate cell cycle progression probably by repressing cell cycle inhibitor genes expression. Required for cortical neuron differentiation and callosal axon elongation.</text>
</comment>
<evidence type="ECO:0000256" key="2">
    <source>
        <dbReference type="ARBA" id="ARBA00022491"/>
    </source>
</evidence>
<keyword evidence="10" id="KW-0090">Biological rhythms</keyword>
<keyword evidence="2" id="KW-0678">Repressor</keyword>
<dbReference type="RefSeq" id="XP_025410420.1">
    <property type="nucleotide sequence ID" value="XM_025554635.1"/>
</dbReference>
<evidence type="ECO:0000313" key="23">
    <source>
        <dbReference type="RefSeq" id="XP_025410420.1"/>
    </source>
</evidence>
<dbReference type="InterPro" id="IPR039774">
    <property type="entry name" value="Sin3-like"/>
</dbReference>
<keyword evidence="12 18" id="KW-0539">Nucleus</keyword>
<feature type="region of interest" description="Disordered" evidence="19">
    <location>
        <begin position="899"/>
        <end position="925"/>
    </location>
</feature>
<dbReference type="Pfam" id="PF16879">
    <property type="entry name" value="Sin3a_C"/>
    <property type="match status" value="1"/>
</dbReference>
<organism evidence="21">
    <name type="scientific">Sipha flava</name>
    <name type="common">yellow sugarcane aphid</name>
    <dbReference type="NCBI Taxonomy" id="143950"/>
    <lineage>
        <taxon>Eukaryota</taxon>
        <taxon>Metazoa</taxon>
        <taxon>Ecdysozoa</taxon>
        <taxon>Arthropoda</taxon>
        <taxon>Hexapoda</taxon>
        <taxon>Insecta</taxon>
        <taxon>Pterygota</taxon>
        <taxon>Neoptera</taxon>
        <taxon>Paraneoptera</taxon>
        <taxon>Hemiptera</taxon>
        <taxon>Sternorrhyncha</taxon>
        <taxon>Aphidomorpha</taxon>
        <taxon>Aphidoidea</taxon>
        <taxon>Aphididae</taxon>
        <taxon>Sipha</taxon>
    </lineage>
</organism>
<dbReference type="EMBL" id="GGMS01005952">
    <property type="protein sequence ID" value="MBY75155.1"/>
    <property type="molecule type" value="Transcribed_RNA"/>
</dbReference>
<dbReference type="PANTHER" id="PTHR12346:SF0">
    <property type="entry name" value="SIN3A, ISOFORM G"/>
    <property type="match status" value="1"/>
</dbReference>
<dbReference type="Pfam" id="PF08295">
    <property type="entry name" value="Sin3_corepress"/>
    <property type="match status" value="1"/>
</dbReference>
<proteinExistence type="predicted"/>
<dbReference type="InterPro" id="IPR036600">
    <property type="entry name" value="PAH_sf"/>
</dbReference>
<dbReference type="GO" id="GO:0000122">
    <property type="term" value="P:negative regulation of transcription by RNA polymerase II"/>
    <property type="evidence" value="ECO:0007669"/>
    <property type="project" value="TreeGrafter"/>
</dbReference>
<feature type="region of interest" description="Disordered" evidence="19">
    <location>
        <begin position="1150"/>
        <end position="1182"/>
    </location>
</feature>
<dbReference type="Gene3D" id="1.20.1160.11">
    <property type="entry name" value="Paired amphipathic helix"/>
    <property type="match status" value="3"/>
</dbReference>
<protein>
    <recommendedName>
        <fullName evidence="15">Paired amphipathic helix protein Sin3a</fullName>
    </recommendedName>
    <alternativeName>
        <fullName evidence="16">Histone deacetylase complex subunit Sin3a</fullName>
    </alternativeName>
    <alternativeName>
        <fullName evidence="17">Transcriptional corepressor Sin3a</fullName>
    </alternativeName>
</protein>
<feature type="compositionally biased region" description="Polar residues" evidence="19">
    <location>
        <begin position="1155"/>
        <end position="1168"/>
    </location>
</feature>
<feature type="compositionally biased region" description="Polar residues" evidence="19">
    <location>
        <begin position="911"/>
        <end position="924"/>
    </location>
</feature>
<evidence type="ECO:0000256" key="16">
    <source>
        <dbReference type="ARBA" id="ARBA00075105"/>
    </source>
</evidence>
<evidence type="ECO:0000256" key="19">
    <source>
        <dbReference type="SAM" id="MobiDB-lite"/>
    </source>
</evidence>
<dbReference type="GO" id="GO:0048511">
    <property type="term" value="P:rhythmic process"/>
    <property type="evidence" value="ECO:0007669"/>
    <property type="project" value="UniProtKB-KW"/>
</dbReference>
<evidence type="ECO:0000259" key="20">
    <source>
        <dbReference type="SMART" id="SM00761"/>
    </source>
</evidence>
<evidence type="ECO:0000256" key="8">
    <source>
        <dbReference type="ARBA" id="ARBA00023015"/>
    </source>
</evidence>
<evidence type="ECO:0000313" key="24">
    <source>
        <dbReference type="RefSeq" id="XP_025410421.1"/>
    </source>
</evidence>
<keyword evidence="6" id="KW-0832">Ubl conjugation</keyword>
<keyword evidence="4" id="KW-0597">Phosphoprotein</keyword>
<dbReference type="GO" id="GO:0005730">
    <property type="term" value="C:nucleolus"/>
    <property type="evidence" value="ECO:0007669"/>
    <property type="project" value="UniProtKB-SubCell"/>
</dbReference>
<evidence type="ECO:0000256" key="13">
    <source>
        <dbReference type="ARBA" id="ARBA00056268"/>
    </source>
</evidence>
<keyword evidence="5" id="KW-0677">Repeat</keyword>
<sequence>MKRHSDEVMASADTVGAYTATATRSPPRSRPNLVTISNVVQSNFVSQAINNPNIQFNTVQPFSPPTMPVLALNDKIPGSLPGGSAMPALHSIQAQHSIQQIRQKVVPSTTIIQQQQLQQQQQQQTQFQRLKVEDALSYLDQVKFKFSNQPQVYNDFLDIMKEFKSQSIDTPGVITRVSNLFKGHPELIVGFNTFLPPGYKIEIKNNELGFHVSVSIPSGPAITSSQTIIHSTTQHIMSSTTPITTTPVTLTTTPPVVIKPAGHLPINQVNTTSVVMNHHTTHNSSITPTATPSSSFHSTQIPLSVASLSQVASNIPQVSIPTTQESANSQNQPVEFNHAINYVNKIKNRFQGQPEKYKRFLEILHTYQKEQKTHKDNVVPATEKTLTEAEVYQQVAKLFENQDDLLVEFGQFLPDAKTPDAKQVAEAITAPKKTSVVTSVPPVTVAAPIIKKEHPANIPTTKESSKEPIVPNVALKRTSSFSSSQNLPPPKKPKSPFPSLGDVSYVEAYKYGTLTDFAFFDLVRKSIHNASAYDDFLRCLVLYYNEIISKSELLNLVQPFLGKYSELFRRFKDFIGTSEKSNNATTAPTENKLSGLPHFSLLDPGSNRQDRSAGDLPTDIDYSICKRLGASYCAVPSDYQTPKCSGRTKMCYEVLNDTWVSFPTWSEESSFATSRKTQYEEYMHRCEDERFELDLVMEINLSAIYSLEEILRKFNRMTPDEIAKFKIDDSFDNESSSMSTNRRAIKRLYGDKTIDILEGLKNSPVTVIPIVLKRLKGKDAEWRDARNNFNDIWKTQNEKYYLKSLDHQGVNFKQSDMKYLRSKSLLNEIETLYDERYEQNDNTPRPHMVFSYTDKSILDDAANLLIHHVKRQASINKEDKQKIKSLIRRFIPDMFHHPRQELSDDEHDGQNDCSNNNSPETTKASLRISEEKDLLDIKITDNDKSKAPEHSSTEECYTLFYGNNNWYLFLRLHHILCDRLTQMYKKASQLVHDECIYQATRLESAAAKLRLNPKSDILLEDYYPALLEMIKNVLDGNMDSNTYEDTLREMFGIHAYVGFTLDKVVVYAVRQLQHLVSDEYCQECYSMFLKESKKNGTGGLCSTACQRIVQETAYQRRAEAALSNDNNCYKILIYKSNCKLTFELLDTDTDDNQDSSKWTSFDNEPLSETNDEKQEENQSPKD</sequence>
<dbReference type="GO" id="GO:0003714">
    <property type="term" value="F:transcription corepressor activity"/>
    <property type="evidence" value="ECO:0007669"/>
    <property type="project" value="InterPro"/>
</dbReference>
<evidence type="ECO:0000256" key="3">
    <source>
        <dbReference type="ARBA" id="ARBA00022499"/>
    </source>
</evidence>
<dbReference type="Proteomes" id="UP000694846">
    <property type="component" value="Unplaced"/>
</dbReference>
<keyword evidence="8" id="KW-0805">Transcription regulation</keyword>
<keyword evidence="3" id="KW-1017">Isopeptide bond</keyword>
<dbReference type="OrthoDB" id="10265969at2759"/>
<comment type="subunit">
    <text evidence="14">Interacts with ARID4B, BRMS1L, HCFC1, HDAC1, HDAC2, MXI1, SAP30L, SAP130, SFPQ and TOPORS. Interacts with OGT (via TPRs 1-6); the interaction mediates transcriptional repression in parallel with histone deacetylase. Interacts with BAZ2A, MXD1, MXD3, MXD4, MBD2, DACH1, NCOR1, NR4A2, REST, RLIM, SAP30, SETDB1, SMYD2, and SUDS3. Interacts with PHF12 in a complex composed of HDAC1, PHF12 and SAP30. Interacts with TET1; the interaction recruits SIN3A to gene promoters. The large PER complex involved in the histone deacetylation is composed of at least HDAC1, PER2, SFPQ and SIN3A. Interacts with KLF11. Interacts with PPHLN1. Found in a complex with YY1, GON4L and HDAC1. Interacts (via PAH2) with FOXK1. Interacts with FOXK2. Found in a complex composed of at least SINHCAF, SIN3A, HDAC1, SAP30, RBBP4, OGT and TET1. Interacts with SINHCAF. Interacts with SPHK2.</text>
</comment>
<dbReference type="InterPro" id="IPR003822">
    <property type="entry name" value="PAH"/>
</dbReference>
<dbReference type="InterPro" id="IPR013194">
    <property type="entry name" value="HDAC_interact_dom"/>
</dbReference>
<evidence type="ECO:0000256" key="15">
    <source>
        <dbReference type="ARBA" id="ARBA00068512"/>
    </source>
</evidence>
<dbReference type="GO" id="GO:0061629">
    <property type="term" value="F:RNA polymerase II-specific DNA-binding transcription factor binding"/>
    <property type="evidence" value="ECO:0007669"/>
    <property type="project" value="UniProtKB-ARBA"/>
</dbReference>
<dbReference type="FunFam" id="1.20.1160.11:FF:000001">
    <property type="entry name" value="Paired amphipathic helix protein Sin3"/>
    <property type="match status" value="1"/>
</dbReference>
<dbReference type="SMART" id="SM00761">
    <property type="entry name" value="HDAC_interact"/>
    <property type="match status" value="1"/>
</dbReference>
<reference evidence="23 24" key="2">
    <citation type="submission" date="2025-04" db="UniProtKB">
        <authorList>
            <consortium name="RefSeq"/>
        </authorList>
    </citation>
    <scope>IDENTIFICATION</scope>
    <source>
        <tissue evidence="23 24">Whole body</tissue>
    </source>
</reference>
<evidence type="ECO:0000256" key="10">
    <source>
        <dbReference type="ARBA" id="ARBA00023108"/>
    </source>
</evidence>
<evidence type="ECO:0000256" key="6">
    <source>
        <dbReference type="ARBA" id="ARBA00022843"/>
    </source>
</evidence>
<dbReference type="PANTHER" id="PTHR12346">
    <property type="entry name" value="SIN3B-RELATED"/>
    <property type="match status" value="1"/>
</dbReference>
<dbReference type="AlphaFoldDB" id="A0A2S2QBN3"/>
<evidence type="ECO:0000256" key="12">
    <source>
        <dbReference type="ARBA" id="ARBA00023242"/>
    </source>
</evidence>
<evidence type="ECO:0000256" key="7">
    <source>
        <dbReference type="ARBA" id="ARBA00022990"/>
    </source>
</evidence>
<name>A0A2S2QBN3_9HEMI</name>
<feature type="compositionally biased region" description="Basic and acidic residues" evidence="19">
    <location>
        <begin position="1170"/>
        <end position="1182"/>
    </location>
</feature>
<dbReference type="RefSeq" id="XP_025410421.1">
    <property type="nucleotide sequence ID" value="XM_025554636.1"/>
</dbReference>
<evidence type="ECO:0000256" key="14">
    <source>
        <dbReference type="ARBA" id="ARBA00061761"/>
    </source>
</evidence>
<evidence type="ECO:0000256" key="11">
    <source>
        <dbReference type="ARBA" id="ARBA00023163"/>
    </source>
</evidence>
<dbReference type="InterPro" id="IPR031693">
    <property type="entry name" value="Sin3_C"/>
</dbReference>
<gene>
    <name evidence="21" type="primary">Sin3a</name>
    <name evidence="23 24" type="synonym">LOC112683560</name>
    <name evidence="21" type="ORF">g.158972</name>
</gene>
<comment type="subcellular location">
    <subcellularLocation>
        <location evidence="1">Nucleus</location>
        <location evidence="1">Nucleolus</location>
    </subcellularLocation>
</comment>